<dbReference type="SUPFAM" id="SSF82649">
    <property type="entry name" value="SufE/NifU"/>
    <property type="match status" value="1"/>
</dbReference>
<evidence type="ECO:0000313" key="10">
    <source>
        <dbReference type="Proteomes" id="UP000192477"/>
    </source>
</evidence>
<comment type="caution">
    <text evidence="9">The sequence shown here is derived from an EMBL/GenBank/DDBJ whole genome shotgun (WGS) entry which is preliminary data.</text>
</comment>
<evidence type="ECO:0000256" key="2">
    <source>
        <dbReference type="ARBA" id="ARBA00005124"/>
    </source>
</evidence>
<dbReference type="AlphaFoldDB" id="A0A1V8Y7Q0"/>
<evidence type="ECO:0000256" key="3">
    <source>
        <dbReference type="ARBA" id="ARBA00012367"/>
    </source>
</evidence>
<evidence type="ECO:0000256" key="1">
    <source>
        <dbReference type="ARBA" id="ARBA00005085"/>
    </source>
</evidence>
<dbReference type="PROSITE" id="PS51733">
    <property type="entry name" value="BPL_LPL_CATALYTIC"/>
    <property type="match status" value="1"/>
</dbReference>
<comment type="pathway">
    <text evidence="2">Protein modification; protein lipoylation via exogenous pathway; protein N(6)-(lipoyl)lysine from lipoate: step 1/2.</text>
</comment>
<dbReference type="OrthoDB" id="9788148at2"/>
<evidence type="ECO:0000256" key="5">
    <source>
        <dbReference type="ARBA" id="ARBA00022741"/>
    </source>
</evidence>
<accession>A0A1V8Y7Q0</accession>
<dbReference type="Gene3D" id="3.30.930.10">
    <property type="entry name" value="Bira Bifunctional Protein, Domain 2"/>
    <property type="match status" value="1"/>
</dbReference>
<dbReference type="NCBIfam" id="TIGR00545">
    <property type="entry name" value="lipoyltrans"/>
    <property type="match status" value="1"/>
</dbReference>
<dbReference type="STRING" id="112904.BH747_11600"/>
<dbReference type="PANTHER" id="PTHR12561">
    <property type="entry name" value="LIPOATE-PROTEIN LIGASE"/>
    <property type="match status" value="1"/>
</dbReference>
<dbReference type="PANTHER" id="PTHR12561:SF3">
    <property type="entry name" value="LIPOYLTRANSFERASE 1, MITOCHONDRIAL"/>
    <property type="match status" value="1"/>
</dbReference>
<keyword evidence="4 9" id="KW-0436">Ligase</keyword>
<dbReference type="CDD" id="cd16443">
    <property type="entry name" value="LplA"/>
    <property type="match status" value="1"/>
</dbReference>
<comment type="catalytic activity">
    <reaction evidence="7">
        <text>L-lysyl-[lipoyl-carrier protein] + (R)-lipoate + ATP = N(6)-[(R)-lipoyl]-L-lysyl-[lipoyl-carrier protein] + AMP + diphosphate + H(+)</text>
        <dbReference type="Rhea" id="RHEA:49288"/>
        <dbReference type="Rhea" id="RHEA-COMP:10500"/>
        <dbReference type="Rhea" id="RHEA-COMP:10502"/>
        <dbReference type="ChEBI" id="CHEBI:15378"/>
        <dbReference type="ChEBI" id="CHEBI:29969"/>
        <dbReference type="ChEBI" id="CHEBI:30616"/>
        <dbReference type="ChEBI" id="CHEBI:33019"/>
        <dbReference type="ChEBI" id="CHEBI:83088"/>
        <dbReference type="ChEBI" id="CHEBI:83099"/>
        <dbReference type="ChEBI" id="CHEBI:456215"/>
        <dbReference type="EC" id="6.3.1.20"/>
    </reaction>
</comment>
<proteinExistence type="predicted"/>
<evidence type="ECO:0000256" key="7">
    <source>
        <dbReference type="ARBA" id="ARBA00048037"/>
    </source>
</evidence>
<dbReference type="Pfam" id="PF21948">
    <property type="entry name" value="LplA-B_cat"/>
    <property type="match status" value="1"/>
</dbReference>
<dbReference type="GO" id="GO:0016979">
    <property type="term" value="F:lipoate-protein ligase activity"/>
    <property type="evidence" value="ECO:0007669"/>
    <property type="project" value="UniProtKB-EC"/>
</dbReference>
<feature type="domain" description="BPL/LPL catalytic" evidence="8">
    <location>
        <begin position="26"/>
        <end position="197"/>
    </location>
</feature>
<dbReference type="Pfam" id="PF10437">
    <property type="entry name" value="Lip_prot_lig_C"/>
    <property type="match status" value="1"/>
</dbReference>
<dbReference type="Proteomes" id="UP000192477">
    <property type="component" value="Unassembled WGS sequence"/>
</dbReference>
<keyword evidence="5" id="KW-0547">Nucleotide-binding</keyword>
<dbReference type="InterPro" id="IPR019491">
    <property type="entry name" value="Lipoate_protein_ligase_C"/>
</dbReference>
<dbReference type="GO" id="GO:0005524">
    <property type="term" value="F:ATP binding"/>
    <property type="evidence" value="ECO:0007669"/>
    <property type="project" value="UniProtKB-KW"/>
</dbReference>
<sequence>MRYHIMENQDIRRNLATEEYLMNHFTSEDSLFLLYIQKPSVIIGRNQNVYEEIDLNYLRENKVTLTRRTSGGGAVYDDLGNLSFSFVGPKNSIKFGEYESIVSPILQALKNMGAKNAKAGGRNDLYVDGMKFSGNAMYTKKNRVYSHGTLMYAVDLTVLEKILTVSKEKIESKASPSVRKVVTNIKPFLKPAFQFEKIEDFRDALICEVYHADELKKIKEKRLDLTREDEAKIDQIVRERYANNDWIYGETPKFTLSRRTRIPNVGIVDVRLTTTKGKISAIRFYGDYFGQKDISCLEKKLLNQPFIYETIKEVLQDINVSDYIFRFNNEALLSLLF</sequence>
<gene>
    <name evidence="9" type="ORF">BH747_11600</name>
</gene>
<evidence type="ECO:0000256" key="4">
    <source>
        <dbReference type="ARBA" id="ARBA00022598"/>
    </source>
</evidence>
<organism evidence="9 10">
    <name type="scientific">Enterococcus villorum</name>
    <dbReference type="NCBI Taxonomy" id="112904"/>
    <lineage>
        <taxon>Bacteria</taxon>
        <taxon>Bacillati</taxon>
        <taxon>Bacillota</taxon>
        <taxon>Bacilli</taxon>
        <taxon>Lactobacillales</taxon>
        <taxon>Enterococcaceae</taxon>
        <taxon>Enterococcus</taxon>
    </lineage>
</organism>
<dbReference type="EC" id="6.3.1.20" evidence="3"/>
<dbReference type="RefSeq" id="WP_081184663.1">
    <property type="nucleotide sequence ID" value="NZ_MJEA01000015.1"/>
</dbReference>
<evidence type="ECO:0000256" key="6">
    <source>
        <dbReference type="ARBA" id="ARBA00022840"/>
    </source>
</evidence>
<dbReference type="EMBL" id="MJEA01000015">
    <property type="protein sequence ID" value="OQO68644.1"/>
    <property type="molecule type" value="Genomic_DNA"/>
</dbReference>
<dbReference type="GO" id="GO:0005737">
    <property type="term" value="C:cytoplasm"/>
    <property type="evidence" value="ECO:0007669"/>
    <property type="project" value="TreeGrafter"/>
</dbReference>
<comment type="pathway">
    <text evidence="1">Protein modification; protein lipoylation via exogenous pathway; protein N(6)-(lipoyl)lysine from lipoate: step 2/2.</text>
</comment>
<reference evidence="9 10" key="1">
    <citation type="journal article" date="2017" name="BMC Microbiol.">
        <title>Comparative genomics of Enterococcus spp. isolated from bovine feces.</title>
        <authorList>
            <person name="Beukers A.G."/>
            <person name="Zaheer R."/>
            <person name="Goji N."/>
            <person name="Amoako K.K."/>
            <person name="Chaves A.V."/>
            <person name="Ward M.P."/>
            <person name="McAllister T.A."/>
        </authorList>
    </citation>
    <scope>NUCLEOTIDE SEQUENCE [LARGE SCALE GENOMIC DNA]</scope>
    <source>
        <strain evidence="9 10">F1129D 143</strain>
    </source>
</reference>
<dbReference type="GO" id="GO:0009249">
    <property type="term" value="P:protein lipoylation"/>
    <property type="evidence" value="ECO:0007669"/>
    <property type="project" value="InterPro"/>
</dbReference>
<dbReference type="InterPro" id="IPR045864">
    <property type="entry name" value="aa-tRNA-synth_II/BPL/LPL"/>
</dbReference>
<name>A0A1V8Y7Q0_9ENTE</name>
<dbReference type="InterPro" id="IPR004562">
    <property type="entry name" value="LipoylTrfase_LipoateP_Ligase"/>
</dbReference>
<keyword evidence="6" id="KW-0067">ATP-binding</keyword>
<evidence type="ECO:0000259" key="8">
    <source>
        <dbReference type="PROSITE" id="PS51733"/>
    </source>
</evidence>
<dbReference type="UniPathway" id="UPA00537">
    <property type="reaction ID" value="UER00594"/>
</dbReference>
<dbReference type="InterPro" id="IPR004143">
    <property type="entry name" value="BPL_LPL_catalytic"/>
</dbReference>
<dbReference type="Gene3D" id="3.30.390.50">
    <property type="entry name" value="CO dehydrogenase flavoprotein, C-terminal domain"/>
    <property type="match status" value="1"/>
</dbReference>
<protein>
    <recommendedName>
        <fullName evidence="3">lipoate--protein ligase</fullName>
        <ecNumber evidence="3">6.3.1.20</ecNumber>
    </recommendedName>
</protein>
<dbReference type="SUPFAM" id="SSF55681">
    <property type="entry name" value="Class II aaRS and biotin synthetases"/>
    <property type="match status" value="1"/>
</dbReference>
<dbReference type="GO" id="GO:0017118">
    <property type="term" value="F:lipoyltransferase activity"/>
    <property type="evidence" value="ECO:0007669"/>
    <property type="project" value="TreeGrafter"/>
</dbReference>
<evidence type="ECO:0000313" key="9">
    <source>
        <dbReference type="EMBL" id="OQO68644.1"/>
    </source>
</evidence>